<dbReference type="OrthoDB" id="8476746at2"/>
<dbReference type="Proteomes" id="UP000295707">
    <property type="component" value="Unassembled WGS sequence"/>
</dbReference>
<dbReference type="EMBL" id="SMFX01000001">
    <property type="protein sequence ID" value="TCK17501.1"/>
    <property type="molecule type" value="Genomic_DNA"/>
</dbReference>
<accession>A0A4R1HAB4</accession>
<keyword evidence="1" id="KW-0645">Protease</keyword>
<dbReference type="InterPro" id="IPR008969">
    <property type="entry name" value="CarboxyPept-like_regulatory"/>
</dbReference>
<dbReference type="InterPro" id="IPR013784">
    <property type="entry name" value="Carb-bd-like_fold"/>
</dbReference>
<gene>
    <name evidence="1" type="ORF">DFR30_0732</name>
</gene>
<protein>
    <submittedName>
        <fullName evidence="1">Carboxypeptidase family protein</fullName>
    </submittedName>
</protein>
<organism evidence="1 2">
    <name type="scientific">Thiogranum longum</name>
    <dbReference type="NCBI Taxonomy" id="1537524"/>
    <lineage>
        <taxon>Bacteria</taxon>
        <taxon>Pseudomonadati</taxon>
        <taxon>Pseudomonadota</taxon>
        <taxon>Gammaproteobacteria</taxon>
        <taxon>Chromatiales</taxon>
        <taxon>Ectothiorhodospiraceae</taxon>
        <taxon>Thiogranum</taxon>
    </lineage>
</organism>
<sequence length="333" mass="34452">MRFNRGRRSFLLGTAATFVADFVLLVPGLLSGRSVRAAGQPVSADSTVITVDSTVIDVSQGAASGALALVTGTTFNTSGTPEQGVRVRALDPATRNEFARVFSDANGQYSLNLDPGIYEIRANKSGWGAISIAVTAGAGATHIVDFGNGAPPPPPQEGTGLVTGTTFNASGTPEQGVRVRALDPATRNEFARVFSDANGQYSLDLDPGIYEIRANKSGWGATSLGVTVVAGATHTVDFGSGTAPPPPPPQETALLTGTTFNASGALEEAVRVRALDPATRDEFARVFSDANGQYSLDLDPGTYTIRANKPGWGAISMAVTVVAGEIRILDISP</sequence>
<dbReference type="GO" id="GO:0004180">
    <property type="term" value="F:carboxypeptidase activity"/>
    <property type="evidence" value="ECO:0007669"/>
    <property type="project" value="UniProtKB-KW"/>
</dbReference>
<comment type="caution">
    <text evidence="1">The sequence shown here is derived from an EMBL/GenBank/DDBJ whole genome shotgun (WGS) entry which is preliminary data.</text>
</comment>
<keyword evidence="1" id="KW-0378">Hydrolase</keyword>
<dbReference type="Gene3D" id="2.60.40.1120">
    <property type="entry name" value="Carboxypeptidase-like, regulatory domain"/>
    <property type="match status" value="3"/>
</dbReference>
<reference evidence="1 2" key="1">
    <citation type="submission" date="2019-03" db="EMBL/GenBank/DDBJ databases">
        <title>Genomic Encyclopedia of Type Strains, Phase IV (KMG-IV): sequencing the most valuable type-strain genomes for metagenomic binning, comparative biology and taxonomic classification.</title>
        <authorList>
            <person name="Goeker M."/>
        </authorList>
    </citation>
    <scope>NUCLEOTIDE SEQUENCE [LARGE SCALE GENOMIC DNA]</scope>
    <source>
        <strain evidence="1 2">DSM 19610</strain>
    </source>
</reference>
<dbReference type="AlphaFoldDB" id="A0A4R1HAB4"/>
<dbReference type="GO" id="GO:0030246">
    <property type="term" value="F:carbohydrate binding"/>
    <property type="evidence" value="ECO:0007669"/>
    <property type="project" value="InterPro"/>
</dbReference>
<evidence type="ECO:0000313" key="1">
    <source>
        <dbReference type="EMBL" id="TCK17501.1"/>
    </source>
</evidence>
<dbReference type="SUPFAM" id="SSF49452">
    <property type="entry name" value="Starch-binding domain-like"/>
    <property type="match status" value="2"/>
</dbReference>
<proteinExistence type="predicted"/>
<keyword evidence="2" id="KW-1185">Reference proteome</keyword>
<dbReference type="SUPFAM" id="SSF49464">
    <property type="entry name" value="Carboxypeptidase regulatory domain-like"/>
    <property type="match status" value="1"/>
</dbReference>
<dbReference type="Pfam" id="PF13620">
    <property type="entry name" value="CarboxypepD_reg"/>
    <property type="match status" value="3"/>
</dbReference>
<name>A0A4R1HAB4_9GAMM</name>
<dbReference type="RefSeq" id="WP_132971372.1">
    <property type="nucleotide sequence ID" value="NZ_SMFX01000001.1"/>
</dbReference>
<evidence type="ECO:0000313" key="2">
    <source>
        <dbReference type="Proteomes" id="UP000295707"/>
    </source>
</evidence>
<keyword evidence="1" id="KW-0121">Carboxypeptidase</keyword>